<dbReference type="CDD" id="cd04301">
    <property type="entry name" value="NAT_SF"/>
    <property type="match status" value="1"/>
</dbReference>
<proteinExistence type="predicted"/>
<protein>
    <submittedName>
        <fullName evidence="4">GNAT family N-acetyltransferase</fullName>
    </submittedName>
</protein>
<accession>A0A4Q1HF97</accession>
<dbReference type="PANTHER" id="PTHR43877:SF2">
    <property type="entry name" value="AMINOALKYLPHOSPHONATE N-ACETYLTRANSFERASE-RELATED"/>
    <property type="match status" value="1"/>
</dbReference>
<dbReference type="Proteomes" id="UP000290849">
    <property type="component" value="Unassembled WGS sequence"/>
</dbReference>
<keyword evidence="1 4" id="KW-0808">Transferase</keyword>
<dbReference type="EMBL" id="PYAL01000007">
    <property type="protein sequence ID" value="RXN85289.1"/>
    <property type="molecule type" value="Genomic_DNA"/>
</dbReference>
<dbReference type="PROSITE" id="PS51186">
    <property type="entry name" value="GNAT"/>
    <property type="match status" value="1"/>
</dbReference>
<gene>
    <name evidence="4" type="ORF">C7R54_22625</name>
</gene>
<keyword evidence="5" id="KW-1185">Reference proteome</keyword>
<sequence>METTQRIEIRTPTVADSAAIARLLATLGYPGTAPFIERRIAQLISHPDEVMLAATRDDAVLGIISLHFIPQLALAGDFCRISYFCVSEDARGEGVGALLEGRAVEIARERGCDRIELHCHARRVDAHRFYLRQGYEDSPKYFFKSLA</sequence>
<organism evidence="4 5">
    <name type="scientific">Achromobacter aloeverae</name>
    <dbReference type="NCBI Taxonomy" id="1750518"/>
    <lineage>
        <taxon>Bacteria</taxon>
        <taxon>Pseudomonadati</taxon>
        <taxon>Pseudomonadota</taxon>
        <taxon>Betaproteobacteria</taxon>
        <taxon>Burkholderiales</taxon>
        <taxon>Alcaligenaceae</taxon>
        <taxon>Achromobacter</taxon>
    </lineage>
</organism>
<dbReference type="AlphaFoldDB" id="A0A4Q1HF97"/>
<dbReference type="PANTHER" id="PTHR43877">
    <property type="entry name" value="AMINOALKYLPHOSPHONATE N-ACETYLTRANSFERASE-RELATED-RELATED"/>
    <property type="match status" value="1"/>
</dbReference>
<dbReference type="InterPro" id="IPR016181">
    <property type="entry name" value="Acyl_CoA_acyltransferase"/>
</dbReference>
<comment type="caution">
    <text evidence="4">The sequence shown here is derived from an EMBL/GenBank/DDBJ whole genome shotgun (WGS) entry which is preliminary data.</text>
</comment>
<evidence type="ECO:0000256" key="1">
    <source>
        <dbReference type="ARBA" id="ARBA00022679"/>
    </source>
</evidence>
<evidence type="ECO:0000313" key="5">
    <source>
        <dbReference type="Proteomes" id="UP000290849"/>
    </source>
</evidence>
<evidence type="ECO:0000259" key="3">
    <source>
        <dbReference type="PROSITE" id="PS51186"/>
    </source>
</evidence>
<dbReference type="Gene3D" id="3.40.630.30">
    <property type="match status" value="1"/>
</dbReference>
<feature type="domain" description="N-acetyltransferase" evidence="3">
    <location>
        <begin position="7"/>
        <end position="147"/>
    </location>
</feature>
<evidence type="ECO:0000256" key="2">
    <source>
        <dbReference type="ARBA" id="ARBA00023315"/>
    </source>
</evidence>
<dbReference type="GO" id="GO:0016747">
    <property type="term" value="F:acyltransferase activity, transferring groups other than amino-acyl groups"/>
    <property type="evidence" value="ECO:0007669"/>
    <property type="project" value="InterPro"/>
</dbReference>
<evidence type="ECO:0000313" key="4">
    <source>
        <dbReference type="EMBL" id="RXN85289.1"/>
    </source>
</evidence>
<reference evidence="4 5" key="1">
    <citation type="journal article" date="2017" name="Int. J. Syst. Evol. Microbiol.">
        <title>Achromobacter aloeverae sp. nov., isolated from the root of Aloe vera (L.) Burm.f.</title>
        <authorList>
            <person name="Kuncharoen N."/>
            <person name="Muramatsu Y."/>
            <person name="Shibata C."/>
            <person name="Kamakura Y."/>
            <person name="Nakagawa Y."/>
            <person name="Tanasupawat S."/>
        </authorList>
    </citation>
    <scope>NUCLEOTIDE SEQUENCE [LARGE SCALE GENOMIC DNA]</scope>
    <source>
        <strain evidence="4 5">AVA-1</strain>
    </source>
</reference>
<dbReference type="RefSeq" id="WP_129152813.1">
    <property type="nucleotide sequence ID" value="NZ_JBHSDO010000005.1"/>
</dbReference>
<dbReference type="SUPFAM" id="SSF55729">
    <property type="entry name" value="Acyl-CoA N-acyltransferases (Nat)"/>
    <property type="match status" value="1"/>
</dbReference>
<dbReference type="OrthoDB" id="9789603at2"/>
<dbReference type="InterPro" id="IPR050832">
    <property type="entry name" value="Bact_Acetyltransf"/>
</dbReference>
<dbReference type="Pfam" id="PF00583">
    <property type="entry name" value="Acetyltransf_1"/>
    <property type="match status" value="1"/>
</dbReference>
<name>A0A4Q1HF97_9BURK</name>
<dbReference type="InterPro" id="IPR000182">
    <property type="entry name" value="GNAT_dom"/>
</dbReference>
<keyword evidence="2" id="KW-0012">Acyltransferase</keyword>